<proteinExistence type="predicted"/>
<reference evidence="3" key="1">
    <citation type="submission" date="2019-03" db="EMBL/GenBank/DDBJ databases">
        <title>Long read genome sequence of the mycoparasitic Pythium oligandrum ATCC 38472 isolated from sugarbeet rhizosphere.</title>
        <authorList>
            <person name="Gaulin E."/>
        </authorList>
    </citation>
    <scope>NUCLEOTIDE SEQUENCE</scope>
    <source>
        <strain evidence="3">ATCC 38472_TT</strain>
    </source>
</reference>
<dbReference type="OrthoDB" id="122693at2759"/>
<keyword evidence="2" id="KW-0472">Membrane</keyword>
<comment type="caution">
    <text evidence="3">The sequence shown here is derived from an EMBL/GenBank/DDBJ whole genome shotgun (WGS) entry which is preliminary data.</text>
</comment>
<feature type="transmembrane region" description="Helical" evidence="2">
    <location>
        <begin position="20"/>
        <end position="39"/>
    </location>
</feature>
<gene>
    <name evidence="3" type="ORF">Poli38472_002859</name>
</gene>
<dbReference type="Proteomes" id="UP000794436">
    <property type="component" value="Unassembled WGS sequence"/>
</dbReference>
<feature type="compositionally biased region" description="Low complexity" evidence="1">
    <location>
        <begin position="217"/>
        <end position="248"/>
    </location>
</feature>
<evidence type="ECO:0000313" key="4">
    <source>
        <dbReference type="Proteomes" id="UP000794436"/>
    </source>
</evidence>
<evidence type="ECO:0000256" key="1">
    <source>
        <dbReference type="SAM" id="MobiDB-lite"/>
    </source>
</evidence>
<keyword evidence="4" id="KW-1185">Reference proteome</keyword>
<keyword evidence="2" id="KW-1133">Transmembrane helix</keyword>
<evidence type="ECO:0000256" key="2">
    <source>
        <dbReference type="SAM" id="Phobius"/>
    </source>
</evidence>
<organism evidence="3 4">
    <name type="scientific">Pythium oligandrum</name>
    <name type="common">Mycoparasitic fungus</name>
    <dbReference type="NCBI Taxonomy" id="41045"/>
    <lineage>
        <taxon>Eukaryota</taxon>
        <taxon>Sar</taxon>
        <taxon>Stramenopiles</taxon>
        <taxon>Oomycota</taxon>
        <taxon>Peronosporomycetes</taxon>
        <taxon>Pythiales</taxon>
        <taxon>Pythiaceae</taxon>
        <taxon>Pythium</taxon>
    </lineage>
</organism>
<sequence length="311" mass="33735">MGFGRQDLALTASPRVGKRVFSLMWLLVLAFHAVTSFSSDMGVVVSAERAYSMQYAHPPFRQPPMHQGCAMCRGTGNCSNAVENAHEGVYCGDLVTTFEPCCCTYRNECMTTIFSERCECLSDEEVEQFMSARFTVFCVFTAIMWIFLLYDKMCARPYKVANSNQHHNQNQHHILANTPSAARSTAPRESAGDQELLEIDHVESDAEGESNPPTPGTPTEEPASPGTPTSSMDYPMSSTGLPSPGTPSIDGDMIDEAPGSPKPIPEESDASKAPKANETNKIATQGPSNDDVVVEVPLELSPRVDGSIQSV</sequence>
<feature type="region of interest" description="Disordered" evidence="1">
    <location>
        <begin position="204"/>
        <end position="292"/>
    </location>
</feature>
<accession>A0A8K1C5H9</accession>
<name>A0A8K1C5H9_PYTOL</name>
<dbReference type="EMBL" id="SPLM01000144">
    <property type="protein sequence ID" value="TMW56934.1"/>
    <property type="molecule type" value="Genomic_DNA"/>
</dbReference>
<feature type="compositionally biased region" description="Polar residues" evidence="1">
    <location>
        <begin position="277"/>
        <end position="288"/>
    </location>
</feature>
<dbReference type="AlphaFoldDB" id="A0A8K1C5H9"/>
<keyword evidence="2" id="KW-0812">Transmembrane</keyword>
<evidence type="ECO:0000313" key="3">
    <source>
        <dbReference type="EMBL" id="TMW56934.1"/>
    </source>
</evidence>
<protein>
    <submittedName>
        <fullName evidence="3">Uncharacterized protein</fullName>
    </submittedName>
</protein>
<feature type="transmembrane region" description="Helical" evidence="2">
    <location>
        <begin position="131"/>
        <end position="150"/>
    </location>
</feature>